<evidence type="ECO:0000256" key="5">
    <source>
        <dbReference type="SAM" id="Phobius"/>
    </source>
</evidence>
<evidence type="ECO:0008006" key="8">
    <source>
        <dbReference type="Google" id="ProtNLM"/>
    </source>
</evidence>
<sequence>GLFLYGWTAEYEIHWIVPNIGTCIFSIGLIVCFNCAQGYVVDTYTTYAASATGAAAFVRTMAGFSFPLFAPRMYKVLGVGWGNSVLGFVSLTLG</sequence>
<feature type="non-terminal residue" evidence="6">
    <location>
        <position position="94"/>
    </location>
</feature>
<feature type="transmembrane region" description="Helical" evidence="5">
    <location>
        <begin position="13"/>
        <end position="35"/>
    </location>
</feature>
<accession>M3B235</accession>
<dbReference type="Proteomes" id="UP000016931">
    <property type="component" value="Unassembled WGS sequence"/>
</dbReference>
<dbReference type="eggNOG" id="KOG0255">
    <property type="taxonomic scope" value="Eukaryota"/>
</dbReference>
<keyword evidence="2 5" id="KW-0812">Transmembrane</keyword>
<dbReference type="STRING" id="692275.M3B235"/>
<dbReference type="GeneID" id="27899019"/>
<dbReference type="OrthoDB" id="3936150at2759"/>
<proteinExistence type="predicted"/>
<keyword evidence="4 5" id="KW-0472">Membrane</keyword>
<comment type="subcellular location">
    <subcellularLocation>
        <location evidence="1">Membrane</location>
        <topology evidence="1">Multi-pass membrane protein</topology>
    </subcellularLocation>
</comment>
<dbReference type="RefSeq" id="XP_016761963.1">
    <property type="nucleotide sequence ID" value="XM_016901882.1"/>
</dbReference>
<feature type="non-terminal residue" evidence="6">
    <location>
        <position position="1"/>
    </location>
</feature>
<dbReference type="GO" id="GO:0016020">
    <property type="term" value="C:membrane"/>
    <property type="evidence" value="ECO:0007669"/>
    <property type="project" value="UniProtKB-SubCell"/>
</dbReference>
<dbReference type="HOGENOM" id="CLU_008455_5_4_1"/>
<dbReference type="InterPro" id="IPR036259">
    <property type="entry name" value="MFS_trans_sf"/>
</dbReference>
<dbReference type="SUPFAM" id="SSF103473">
    <property type="entry name" value="MFS general substrate transporter"/>
    <property type="match status" value="1"/>
</dbReference>
<dbReference type="PANTHER" id="PTHR23502:SF60">
    <property type="entry name" value="MAJOR FACILITATOR SUPERFAMILY (MFS) PROFILE DOMAIN-CONTAINING PROTEIN-RELATED"/>
    <property type="match status" value="1"/>
</dbReference>
<evidence type="ECO:0000313" key="6">
    <source>
        <dbReference type="EMBL" id="EMF13842.1"/>
    </source>
</evidence>
<dbReference type="EMBL" id="KB456263">
    <property type="protein sequence ID" value="EMF13842.1"/>
    <property type="molecule type" value="Genomic_DNA"/>
</dbReference>
<dbReference type="OMA" id="WTENDLD"/>
<reference evidence="6 7" key="1">
    <citation type="journal article" date="2012" name="PLoS Pathog.">
        <title>Diverse lifestyles and strategies of plant pathogenesis encoded in the genomes of eighteen Dothideomycetes fungi.</title>
        <authorList>
            <person name="Ohm R.A."/>
            <person name="Feau N."/>
            <person name="Henrissat B."/>
            <person name="Schoch C.L."/>
            <person name="Horwitz B.A."/>
            <person name="Barry K.W."/>
            <person name="Condon B.J."/>
            <person name="Copeland A.C."/>
            <person name="Dhillon B."/>
            <person name="Glaser F."/>
            <person name="Hesse C.N."/>
            <person name="Kosti I."/>
            <person name="LaButti K."/>
            <person name="Lindquist E.A."/>
            <person name="Lucas S."/>
            <person name="Salamov A.A."/>
            <person name="Bradshaw R.E."/>
            <person name="Ciuffetti L."/>
            <person name="Hamelin R.C."/>
            <person name="Kema G.H.J."/>
            <person name="Lawrence C."/>
            <person name="Scott J.A."/>
            <person name="Spatafora J.W."/>
            <person name="Turgeon B.G."/>
            <person name="de Wit P.J.G.M."/>
            <person name="Zhong S."/>
            <person name="Goodwin S.B."/>
            <person name="Grigoriev I.V."/>
        </authorList>
    </citation>
    <scope>NUCLEOTIDE SEQUENCE [LARGE SCALE GENOMIC DNA]</scope>
    <source>
        <strain evidence="6 7">SO2202</strain>
    </source>
</reference>
<evidence type="ECO:0000256" key="2">
    <source>
        <dbReference type="ARBA" id="ARBA00022692"/>
    </source>
</evidence>
<keyword evidence="3 5" id="KW-1133">Transmembrane helix</keyword>
<evidence type="ECO:0000256" key="1">
    <source>
        <dbReference type="ARBA" id="ARBA00004141"/>
    </source>
</evidence>
<feature type="transmembrane region" description="Helical" evidence="5">
    <location>
        <begin position="47"/>
        <end position="70"/>
    </location>
</feature>
<evidence type="ECO:0000256" key="4">
    <source>
        <dbReference type="ARBA" id="ARBA00023136"/>
    </source>
</evidence>
<dbReference type="AlphaFoldDB" id="M3B235"/>
<gene>
    <name evidence="6" type="ORF">SEPMUDRAFT_12410</name>
</gene>
<evidence type="ECO:0000313" key="7">
    <source>
        <dbReference type="Proteomes" id="UP000016931"/>
    </source>
</evidence>
<dbReference type="PANTHER" id="PTHR23502">
    <property type="entry name" value="MAJOR FACILITATOR SUPERFAMILY"/>
    <property type="match status" value="1"/>
</dbReference>
<protein>
    <recommendedName>
        <fullName evidence="8">MFS general substrate transporter</fullName>
    </recommendedName>
</protein>
<evidence type="ECO:0000256" key="3">
    <source>
        <dbReference type="ARBA" id="ARBA00022989"/>
    </source>
</evidence>
<name>M3B235_SPHMS</name>
<dbReference type="GO" id="GO:0022857">
    <property type="term" value="F:transmembrane transporter activity"/>
    <property type="evidence" value="ECO:0007669"/>
    <property type="project" value="TreeGrafter"/>
</dbReference>
<keyword evidence="7" id="KW-1185">Reference proteome</keyword>
<organism evidence="6 7">
    <name type="scientific">Sphaerulina musiva (strain SO2202)</name>
    <name type="common">Poplar stem canker fungus</name>
    <name type="synonym">Septoria musiva</name>
    <dbReference type="NCBI Taxonomy" id="692275"/>
    <lineage>
        <taxon>Eukaryota</taxon>
        <taxon>Fungi</taxon>
        <taxon>Dikarya</taxon>
        <taxon>Ascomycota</taxon>
        <taxon>Pezizomycotina</taxon>
        <taxon>Dothideomycetes</taxon>
        <taxon>Dothideomycetidae</taxon>
        <taxon>Mycosphaerellales</taxon>
        <taxon>Mycosphaerellaceae</taxon>
        <taxon>Sphaerulina</taxon>
    </lineage>
</organism>